<feature type="domain" description="Phospholipase/carboxylesterase/thioesterase" evidence="11">
    <location>
        <begin position="50"/>
        <end position="263"/>
    </location>
</feature>
<keyword evidence="13" id="KW-1185">Reference proteome</keyword>
<accession>A0A7R9KPM1</accession>
<dbReference type="Proteomes" id="UP000759131">
    <property type="component" value="Unassembled WGS sequence"/>
</dbReference>
<evidence type="ECO:0000313" key="13">
    <source>
        <dbReference type="Proteomes" id="UP000759131"/>
    </source>
</evidence>
<dbReference type="EMBL" id="CAJPIZ010004392">
    <property type="protein sequence ID" value="CAG2107485.1"/>
    <property type="molecule type" value="Genomic_DNA"/>
</dbReference>
<evidence type="ECO:0000256" key="9">
    <source>
        <dbReference type="ARBA" id="ARBA00047337"/>
    </source>
</evidence>
<dbReference type="PANTHER" id="PTHR10655">
    <property type="entry name" value="LYSOPHOSPHOLIPASE-RELATED"/>
    <property type="match status" value="1"/>
</dbReference>
<proteinExistence type="inferred from homology"/>
<dbReference type="OrthoDB" id="2418081at2759"/>
<dbReference type="InterPro" id="IPR003140">
    <property type="entry name" value="PLipase/COase/thioEstase"/>
</dbReference>
<dbReference type="EC" id="3.1.2.22" evidence="3"/>
<keyword evidence="6" id="KW-0276">Fatty acid metabolism</keyword>
<evidence type="ECO:0000256" key="10">
    <source>
        <dbReference type="ARBA" id="ARBA00048656"/>
    </source>
</evidence>
<evidence type="ECO:0000313" key="12">
    <source>
        <dbReference type="EMBL" id="CAD7627055.1"/>
    </source>
</evidence>
<dbReference type="PANTHER" id="PTHR10655:SF68">
    <property type="entry name" value="PALMITOYL-PROTEIN HYDROLASE"/>
    <property type="match status" value="1"/>
</dbReference>
<dbReference type="GO" id="GO:0008474">
    <property type="term" value="F:palmitoyl-(protein) hydrolase activity"/>
    <property type="evidence" value="ECO:0007669"/>
    <property type="project" value="UniProtKB-EC"/>
</dbReference>
<evidence type="ECO:0000256" key="8">
    <source>
        <dbReference type="ARBA" id="ARBA00031195"/>
    </source>
</evidence>
<dbReference type="GO" id="GO:0052689">
    <property type="term" value="F:carboxylic ester hydrolase activity"/>
    <property type="evidence" value="ECO:0007669"/>
    <property type="project" value="TreeGrafter"/>
</dbReference>
<gene>
    <name evidence="12" type="ORF">OSB1V03_LOCUS7485</name>
</gene>
<evidence type="ECO:0000256" key="6">
    <source>
        <dbReference type="ARBA" id="ARBA00022832"/>
    </source>
</evidence>
<evidence type="ECO:0000256" key="4">
    <source>
        <dbReference type="ARBA" id="ARBA00022490"/>
    </source>
</evidence>
<dbReference type="GO" id="GO:0005737">
    <property type="term" value="C:cytoplasm"/>
    <property type="evidence" value="ECO:0007669"/>
    <property type="project" value="UniProtKB-SubCell"/>
</dbReference>
<dbReference type="InterPro" id="IPR050565">
    <property type="entry name" value="LYPA1-2/EST-like"/>
</dbReference>
<keyword evidence="5" id="KW-0378">Hydrolase</keyword>
<evidence type="ECO:0000256" key="1">
    <source>
        <dbReference type="ARBA" id="ARBA00004496"/>
    </source>
</evidence>
<comment type="catalytic activity">
    <reaction evidence="9">
        <text>S-hexadecanoyl-L-cysteinyl-[protein] + H2O = L-cysteinyl-[protein] + hexadecanoate + H(+)</text>
        <dbReference type="Rhea" id="RHEA:19233"/>
        <dbReference type="Rhea" id="RHEA-COMP:10131"/>
        <dbReference type="Rhea" id="RHEA-COMP:11032"/>
        <dbReference type="ChEBI" id="CHEBI:7896"/>
        <dbReference type="ChEBI" id="CHEBI:15377"/>
        <dbReference type="ChEBI" id="CHEBI:15378"/>
        <dbReference type="ChEBI" id="CHEBI:29950"/>
        <dbReference type="ChEBI" id="CHEBI:74151"/>
        <dbReference type="EC" id="3.1.2.22"/>
    </reaction>
</comment>
<dbReference type="Gene3D" id="3.40.50.1820">
    <property type="entry name" value="alpha/beta hydrolase"/>
    <property type="match status" value="1"/>
</dbReference>
<evidence type="ECO:0000256" key="7">
    <source>
        <dbReference type="ARBA" id="ARBA00023098"/>
    </source>
</evidence>
<dbReference type="EMBL" id="OC858967">
    <property type="protein sequence ID" value="CAD7627055.1"/>
    <property type="molecule type" value="Genomic_DNA"/>
</dbReference>
<protein>
    <recommendedName>
        <fullName evidence="3">palmitoyl-protein hydrolase</fullName>
        <ecNumber evidence="3">3.1.2.22</ecNumber>
    </recommendedName>
    <alternativeName>
        <fullName evidence="8">Palmitoyl-protein hydrolase</fullName>
    </alternativeName>
</protein>
<dbReference type="Pfam" id="PF02230">
    <property type="entry name" value="Abhydrolase_2"/>
    <property type="match status" value="1"/>
</dbReference>
<comment type="subcellular location">
    <subcellularLocation>
        <location evidence="1">Cytoplasm</location>
    </subcellularLocation>
</comment>
<organism evidence="12">
    <name type="scientific">Medioppia subpectinata</name>
    <dbReference type="NCBI Taxonomy" id="1979941"/>
    <lineage>
        <taxon>Eukaryota</taxon>
        <taxon>Metazoa</taxon>
        <taxon>Ecdysozoa</taxon>
        <taxon>Arthropoda</taxon>
        <taxon>Chelicerata</taxon>
        <taxon>Arachnida</taxon>
        <taxon>Acari</taxon>
        <taxon>Acariformes</taxon>
        <taxon>Sarcoptiformes</taxon>
        <taxon>Oribatida</taxon>
        <taxon>Brachypylina</taxon>
        <taxon>Oppioidea</taxon>
        <taxon>Oppiidae</taxon>
        <taxon>Medioppia</taxon>
    </lineage>
</organism>
<comment type="catalytic activity">
    <reaction evidence="10">
        <text>1-hexadecanoyl-sn-glycero-3-phosphocholine + H2O = sn-glycerol 3-phosphocholine + hexadecanoate + H(+)</text>
        <dbReference type="Rhea" id="RHEA:40435"/>
        <dbReference type="ChEBI" id="CHEBI:7896"/>
        <dbReference type="ChEBI" id="CHEBI:15377"/>
        <dbReference type="ChEBI" id="CHEBI:15378"/>
        <dbReference type="ChEBI" id="CHEBI:16870"/>
        <dbReference type="ChEBI" id="CHEBI:72998"/>
    </reaction>
    <physiologicalReaction direction="left-to-right" evidence="10">
        <dbReference type="Rhea" id="RHEA:40436"/>
    </physiologicalReaction>
</comment>
<name>A0A7R9KPM1_9ACAR</name>
<keyword evidence="7" id="KW-0443">Lipid metabolism</keyword>
<evidence type="ECO:0000256" key="3">
    <source>
        <dbReference type="ARBA" id="ARBA00012423"/>
    </source>
</evidence>
<comment type="similarity">
    <text evidence="2">Belongs to the AB hydrolase superfamily. AB hydrolase 2 family.</text>
</comment>
<sequence>MDDDMTAQRQPQHRLRTQTQRVINRQTFDLKPKLLSKSGTNTRMSANHCTVESSAKHTATIIFLHGLGDTGKGWIDTIAQIRPPFAKCICPTAQVMPVSLNGGFPMPSWFDLFSLESDARVDEEGIKRATVLVHELIAKEERSGIAANRIVLGGFSQGGALALYAGLTYPKPLGGILGFSCWLPKHQQMLSLINDNKEVPVLQCKQFSSHGDSDPLVQTRWGQMTADVLSKTLTKYQFKIYKGMAHSSCPEELNDAKSFIAKCLSN</sequence>
<dbReference type="GO" id="GO:0006631">
    <property type="term" value="P:fatty acid metabolic process"/>
    <property type="evidence" value="ECO:0007669"/>
    <property type="project" value="UniProtKB-KW"/>
</dbReference>
<dbReference type="FunFam" id="3.40.50.1820:FF:000010">
    <property type="entry name" value="Acyl-protein thioesterase 2"/>
    <property type="match status" value="1"/>
</dbReference>
<dbReference type="SUPFAM" id="SSF53474">
    <property type="entry name" value="alpha/beta-Hydrolases"/>
    <property type="match status" value="1"/>
</dbReference>
<reference evidence="12" key="1">
    <citation type="submission" date="2020-11" db="EMBL/GenBank/DDBJ databases">
        <authorList>
            <person name="Tran Van P."/>
        </authorList>
    </citation>
    <scope>NUCLEOTIDE SEQUENCE</scope>
</reference>
<dbReference type="AlphaFoldDB" id="A0A7R9KPM1"/>
<evidence type="ECO:0000256" key="5">
    <source>
        <dbReference type="ARBA" id="ARBA00022801"/>
    </source>
</evidence>
<evidence type="ECO:0000259" key="11">
    <source>
        <dbReference type="Pfam" id="PF02230"/>
    </source>
</evidence>
<keyword evidence="4" id="KW-0963">Cytoplasm</keyword>
<dbReference type="InterPro" id="IPR029058">
    <property type="entry name" value="AB_hydrolase_fold"/>
</dbReference>
<evidence type="ECO:0000256" key="2">
    <source>
        <dbReference type="ARBA" id="ARBA00006499"/>
    </source>
</evidence>